<dbReference type="SUPFAM" id="SSF142433">
    <property type="entry name" value="CinA-like"/>
    <property type="match status" value="1"/>
</dbReference>
<name>A0A2P7TZ44_9NEIS</name>
<evidence type="ECO:0000259" key="1">
    <source>
        <dbReference type="Pfam" id="PF02464"/>
    </source>
</evidence>
<reference evidence="2 3" key="1">
    <citation type="submission" date="2018-03" db="EMBL/GenBank/DDBJ databases">
        <title>Neisseria weixii sp. nov., isolated from the intestinal contents of Tibetan Plateau pika (Ochotona curzoniae) in Yushu, Qinghai Province, China.</title>
        <authorList>
            <person name="Gui Z."/>
        </authorList>
    </citation>
    <scope>NUCLEOTIDE SEQUENCE [LARGE SCALE GENOMIC DNA]</scope>
    <source>
        <strain evidence="2 3">ATCC 51483</strain>
    </source>
</reference>
<organism evidence="2 3">
    <name type="scientific">Neisseria iguanae</name>
    <dbReference type="NCBI Taxonomy" id="90242"/>
    <lineage>
        <taxon>Bacteria</taxon>
        <taxon>Pseudomonadati</taxon>
        <taxon>Pseudomonadota</taxon>
        <taxon>Betaproteobacteria</taxon>
        <taxon>Neisseriales</taxon>
        <taxon>Neisseriaceae</taxon>
        <taxon>Neisseria</taxon>
    </lineage>
</organism>
<dbReference type="Gene3D" id="3.90.950.20">
    <property type="entry name" value="CinA-like"/>
    <property type="match status" value="1"/>
</dbReference>
<dbReference type="Proteomes" id="UP000241868">
    <property type="component" value="Unassembled WGS sequence"/>
</dbReference>
<dbReference type="EMBL" id="PXYY01000056">
    <property type="protein sequence ID" value="PSJ79998.1"/>
    <property type="molecule type" value="Genomic_DNA"/>
</dbReference>
<comment type="caution">
    <text evidence="2">The sequence shown here is derived from an EMBL/GenBank/DDBJ whole genome shotgun (WGS) entry which is preliminary data.</text>
</comment>
<evidence type="ECO:0000313" key="2">
    <source>
        <dbReference type="EMBL" id="PSJ79998.1"/>
    </source>
</evidence>
<evidence type="ECO:0000313" key="3">
    <source>
        <dbReference type="Proteomes" id="UP000241868"/>
    </source>
</evidence>
<dbReference type="RefSeq" id="WP_106742120.1">
    <property type="nucleotide sequence ID" value="NZ_PXYY01000056.1"/>
</dbReference>
<dbReference type="OrthoDB" id="9801454at2"/>
<accession>A0A2P7TZ44</accession>
<dbReference type="InterPro" id="IPR008136">
    <property type="entry name" value="CinA_C"/>
</dbReference>
<dbReference type="NCBIfam" id="TIGR00199">
    <property type="entry name" value="PncC_domain"/>
    <property type="match status" value="1"/>
</dbReference>
<dbReference type="Pfam" id="PF02464">
    <property type="entry name" value="CinA"/>
    <property type="match status" value="1"/>
</dbReference>
<protein>
    <submittedName>
        <fullName evidence="2">Damage-inducible protein CinA</fullName>
    </submittedName>
</protein>
<dbReference type="InterPro" id="IPR036653">
    <property type="entry name" value="CinA-like_C"/>
</dbReference>
<proteinExistence type="predicted"/>
<dbReference type="AlphaFoldDB" id="A0A2P7TZ44"/>
<feature type="domain" description="CinA C-terminal" evidence="1">
    <location>
        <begin position="5"/>
        <end position="151"/>
    </location>
</feature>
<keyword evidence="3" id="KW-1185">Reference proteome</keyword>
<gene>
    <name evidence="2" type="ORF">C7N83_08905</name>
</gene>
<sequence length="159" mass="16777">MTALQTIAQHLSKHRQTVTSAESCTGGLLSAAFTGVSGSSQWFHQSFVTYSNQAKQNTLGVIADTLLKHGAVSRETVYEMARGAKAVAQADYALSISGIAGPNGGSKDKPVGTVWFGLATPVEHIECSALFEGGRENVRRQAVGFALNLLAGHLTPRHP</sequence>